<protein>
    <recommendedName>
        <fullName evidence="10">S-adenosylmethionine synthase</fullName>
        <shortName evidence="10">AdoMet synthase</shortName>
        <ecNumber evidence="10">2.5.1.6</ecNumber>
    </recommendedName>
    <alternativeName>
        <fullName evidence="10">MAT</fullName>
    </alternativeName>
    <alternativeName>
        <fullName evidence="10">Methionine adenosyltransferase</fullName>
    </alternativeName>
</protein>
<dbReference type="InterPro" id="IPR022636">
    <property type="entry name" value="S-AdoMet_synthetase_sfam"/>
</dbReference>
<evidence type="ECO:0000259" key="13">
    <source>
        <dbReference type="Pfam" id="PF00438"/>
    </source>
</evidence>
<feature type="binding site" evidence="10">
    <location>
        <position position="16"/>
    </location>
    <ligand>
        <name>Mg(2+)</name>
        <dbReference type="ChEBI" id="CHEBI:18420"/>
    </ligand>
</feature>
<evidence type="ECO:0000256" key="7">
    <source>
        <dbReference type="ARBA" id="ARBA00022840"/>
    </source>
</evidence>
<feature type="binding site" description="in other chain" evidence="10">
    <location>
        <begin position="223"/>
        <end position="224"/>
    </location>
    <ligand>
        <name>ATP</name>
        <dbReference type="ChEBI" id="CHEBI:30616"/>
        <note>ligand shared between two neighboring subunits</note>
    </ligand>
</feature>
<name>A0A3M0A4W5_9BACT</name>
<feature type="binding site" description="in other chain" evidence="10">
    <location>
        <position position="263"/>
    </location>
    <ligand>
        <name>L-methionine</name>
        <dbReference type="ChEBI" id="CHEBI:57844"/>
        <note>ligand shared between two neighboring subunits</note>
    </ligand>
</feature>
<sequence length="377" mass="42127">MIKLFTSESVGAGHPDKICDQISDAVLDEILKHDKNARVACDVLVNNKFIYIGGQITTKSYCDTVKCAWKILKPLGYSENDFEVQSGIIGQSADIALGVNETQNKELGAGDQGTVFGFATNENKYFLPWPLVLSHELVKRAEELRRSKKFKWAKSDMKSQVTVEFDSENGHVEVKKVLMSIQHDDNFDETQFKKFIEKEIIDHVILSHGFSKTYEILINPTGRFVVGGPEGDTGLTGRKIIVDTYGGFARHGGGAFSGKDATKIDRSAAYMARYIAKNLVAAGVSKKFEIQLAYAIGLPRPQSIYIDTFGDKTYSEEKIISIIKKVFDLSVEGIIKTLNLKEIKYLPLATFGHFGRDDLDLPWEKLDKVQEIKTLLK</sequence>
<feature type="binding site" description="in other chain" evidence="10">
    <location>
        <begin position="156"/>
        <end position="158"/>
    </location>
    <ligand>
        <name>ATP</name>
        <dbReference type="ChEBI" id="CHEBI:30616"/>
        <note>ligand shared between two neighboring subunits</note>
    </ligand>
</feature>
<dbReference type="PROSITE" id="PS00377">
    <property type="entry name" value="ADOMET_SYNTHASE_2"/>
    <property type="match status" value="1"/>
</dbReference>
<dbReference type="OrthoDB" id="9801686at2"/>
<dbReference type="PIRSF" id="PIRSF000497">
    <property type="entry name" value="MAT"/>
    <property type="match status" value="1"/>
</dbReference>
<comment type="pathway">
    <text evidence="1 10">Amino-acid biosynthesis; S-adenosyl-L-methionine biosynthesis; S-adenosyl-L-methionine from L-methionine: step 1/1.</text>
</comment>
<dbReference type="Gene3D" id="3.30.300.10">
    <property type="match status" value="3"/>
</dbReference>
<reference evidence="16 17" key="1">
    <citation type="submission" date="2018-10" db="EMBL/GenBank/DDBJ databases">
        <title>Genomic Encyclopedia of Archaeal and Bacterial Type Strains, Phase II (KMG-II): from individual species to whole genera.</title>
        <authorList>
            <person name="Goeker M."/>
        </authorList>
    </citation>
    <scope>NUCLEOTIDE SEQUENCE [LARGE SCALE GENOMIC DNA]</scope>
    <source>
        <strain evidence="16 17">ATCC 29870</strain>
    </source>
</reference>
<evidence type="ECO:0000256" key="12">
    <source>
        <dbReference type="RuleBase" id="RU004462"/>
    </source>
</evidence>
<dbReference type="PROSITE" id="PS00376">
    <property type="entry name" value="ADOMET_SYNTHASE_1"/>
    <property type="match status" value="1"/>
</dbReference>
<dbReference type="FunFam" id="3.30.300.10:FF:000003">
    <property type="entry name" value="S-adenosylmethionine synthase"/>
    <property type="match status" value="1"/>
</dbReference>
<dbReference type="HAMAP" id="MF_00086">
    <property type="entry name" value="S_AdoMet_synth1"/>
    <property type="match status" value="1"/>
</dbReference>
<dbReference type="EMBL" id="REFI01000007">
    <property type="protein sequence ID" value="RMA78539.1"/>
    <property type="molecule type" value="Genomic_DNA"/>
</dbReference>
<comment type="catalytic activity">
    <reaction evidence="10">
        <text>L-methionine + ATP + H2O = S-adenosyl-L-methionine + phosphate + diphosphate</text>
        <dbReference type="Rhea" id="RHEA:21080"/>
        <dbReference type="ChEBI" id="CHEBI:15377"/>
        <dbReference type="ChEBI" id="CHEBI:30616"/>
        <dbReference type="ChEBI" id="CHEBI:33019"/>
        <dbReference type="ChEBI" id="CHEBI:43474"/>
        <dbReference type="ChEBI" id="CHEBI:57844"/>
        <dbReference type="ChEBI" id="CHEBI:59789"/>
        <dbReference type="EC" id="2.5.1.6"/>
    </reaction>
</comment>
<feature type="domain" description="S-adenosylmethionine synthetase central" evidence="14">
    <location>
        <begin position="107"/>
        <end position="224"/>
    </location>
</feature>
<feature type="binding site" evidence="10">
    <location>
        <position position="255"/>
    </location>
    <ligand>
        <name>ATP</name>
        <dbReference type="ChEBI" id="CHEBI:30616"/>
        <note>ligand shared between two neighboring subunits</note>
    </ligand>
</feature>
<feature type="binding site" evidence="10">
    <location>
        <position position="232"/>
    </location>
    <ligand>
        <name>ATP</name>
        <dbReference type="ChEBI" id="CHEBI:30616"/>
        <note>ligand shared between two neighboring subunits</note>
    </ligand>
</feature>
<evidence type="ECO:0000256" key="8">
    <source>
        <dbReference type="ARBA" id="ARBA00022842"/>
    </source>
</evidence>
<keyword evidence="5 10" id="KW-0479">Metal-binding</keyword>
<dbReference type="UniPathway" id="UPA00315">
    <property type="reaction ID" value="UER00080"/>
</dbReference>
<feature type="binding site" evidence="10">
    <location>
        <position position="232"/>
    </location>
    <ligand>
        <name>L-methionine</name>
        <dbReference type="ChEBI" id="CHEBI:57844"/>
        <note>ligand shared between two neighboring subunits</note>
    </ligand>
</feature>
<keyword evidence="17" id="KW-1185">Reference proteome</keyword>
<dbReference type="InterPro" id="IPR022628">
    <property type="entry name" value="S-AdoMet_synt_N"/>
</dbReference>
<dbReference type="GO" id="GO:0005524">
    <property type="term" value="F:ATP binding"/>
    <property type="evidence" value="ECO:0007669"/>
    <property type="project" value="UniProtKB-UniRule"/>
</dbReference>
<feature type="domain" description="S-adenosylmethionine synthetase N-terminal" evidence="13">
    <location>
        <begin position="4"/>
        <end position="84"/>
    </location>
</feature>
<dbReference type="NCBIfam" id="TIGR01034">
    <property type="entry name" value="metK"/>
    <property type="match status" value="1"/>
</dbReference>
<evidence type="ECO:0000259" key="15">
    <source>
        <dbReference type="Pfam" id="PF02773"/>
    </source>
</evidence>
<comment type="cofactor">
    <cofactor evidence="10">
        <name>K(+)</name>
        <dbReference type="ChEBI" id="CHEBI:29103"/>
    </cofactor>
    <text evidence="10">Binds 1 potassium ion per subunit.</text>
</comment>
<dbReference type="Pfam" id="PF02773">
    <property type="entry name" value="S-AdoMet_synt_C"/>
    <property type="match status" value="1"/>
</dbReference>
<dbReference type="InterPro" id="IPR022629">
    <property type="entry name" value="S-AdoMet_synt_central"/>
</dbReference>
<feature type="binding site" description="in other chain" evidence="10">
    <location>
        <position position="91"/>
    </location>
    <ligand>
        <name>L-methionine</name>
        <dbReference type="ChEBI" id="CHEBI:57844"/>
        <note>ligand shared between two neighboring subunits</note>
    </ligand>
</feature>
<evidence type="ECO:0000256" key="1">
    <source>
        <dbReference type="ARBA" id="ARBA00005224"/>
    </source>
</evidence>
<comment type="cofactor">
    <cofactor evidence="10">
        <name>Mg(2+)</name>
        <dbReference type="ChEBI" id="CHEBI:18420"/>
    </cofactor>
    <text evidence="10">Binds 2 divalent ions per subunit.</text>
</comment>
<dbReference type="EC" id="2.5.1.6" evidence="10"/>
<feature type="region of interest" description="Flexible loop" evidence="10">
    <location>
        <begin position="91"/>
        <end position="101"/>
    </location>
</feature>
<evidence type="ECO:0000256" key="3">
    <source>
        <dbReference type="ARBA" id="ARBA00022563"/>
    </source>
</evidence>
<evidence type="ECO:0000256" key="5">
    <source>
        <dbReference type="ARBA" id="ARBA00022723"/>
    </source>
</evidence>
<evidence type="ECO:0000313" key="17">
    <source>
        <dbReference type="Proteomes" id="UP000267246"/>
    </source>
</evidence>
<evidence type="ECO:0000259" key="14">
    <source>
        <dbReference type="Pfam" id="PF02772"/>
    </source>
</evidence>
<evidence type="ECO:0000256" key="10">
    <source>
        <dbReference type="HAMAP-Rule" id="MF_00086"/>
    </source>
</evidence>
<comment type="similarity">
    <text evidence="2 10 12">Belongs to the AdoMet synthase family.</text>
</comment>
<comment type="subunit">
    <text evidence="10">Homotetramer; dimer of dimers.</text>
</comment>
<dbReference type="GO" id="GO:0006556">
    <property type="term" value="P:S-adenosylmethionine biosynthetic process"/>
    <property type="evidence" value="ECO:0007669"/>
    <property type="project" value="UniProtKB-UniRule"/>
</dbReference>
<keyword evidence="4 10" id="KW-0808">Transferase</keyword>
<comment type="function">
    <text evidence="10">Catalyzes the formation of S-adenosylmethionine (AdoMet) from methionine and ATP. The overall synthetic reaction is composed of two sequential steps, AdoMet formation and the subsequent tripolyphosphate hydrolysis which occurs prior to release of AdoMet from the enzyme.</text>
</comment>
<evidence type="ECO:0000313" key="16">
    <source>
        <dbReference type="EMBL" id="RMA78539.1"/>
    </source>
</evidence>
<dbReference type="Proteomes" id="UP000267246">
    <property type="component" value="Unassembled WGS sequence"/>
</dbReference>
<feature type="domain" description="S-adenosylmethionine synthetase C-terminal" evidence="15">
    <location>
        <begin position="226"/>
        <end position="365"/>
    </location>
</feature>
<feature type="binding site" evidence="10">
    <location>
        <position position="259"/>
    </location>
    <ligand>
        <name>ATP</name>
        <dbReference type="ChEBI" id="CHEBI:30616"/>
        <note>ligand shared between two neighboring subunits</note>
    </ligand>
</feature>
<dbReference type="GO" id="GO:0006730">
    <property type="term" value="P:one-carbon metabolic process"/>
    <property type="evidence" value="ECO:0007669"/>
    <property type="project" value="UniProtKB-KW"/>
</dbReference>
<comment type="caution">
    <text evidence="10">Lacks conserved residue(s) required for the propagation of feature annotation.</text>
</comment>
<dbReference type="AlphaFoldDB" id="A0A3M0A4W5"/>
<accession>A0A3M0A4W5</accession>
<dbReference type="SUPFAM" id="SSF55973">
    <property type="entry name" value="S-adenosylmethionine synthetase"/>
    <property type="match status" value="3"/>
</dbReference>
<organism evidence="16 17">
    <name type="scientific">Metamycoplasma subdolum</name>
    <dbReference type="NCBI Taxonomy" id="92407"/>
    <lineage>
        <taxon>Bacteria</taxon>
        <taxon>Bacillati</taxon>
        <taxon>Mycoplasmatota</taxon>
        <taxon>Mycoplasmoidales</taxon>
        <taxon>Metamycoplasmataceae</taxon>
        <taxon>Metamycoplasma</taxon>
    </lineage>
</organism>
<comment type="subcellular location">
    <subcellularLocation>
        <location evidence="10 11">Cytoplasm</location>
    </subcellularLocation>
</comment>
<evidence type="ECO:0000256" key="4">
    <source>
        <dbReference type="ARBA" id="ARBA00022679"/>
    </source>
</evidence>
<keyword evidence="8 10" id="KW-0460">Magnesium</keyword>
<keyword evidence="7 10" id="KW-0067">ATP-binding</keyword>
<dbReference type="GO" id="GO:0000287">
    <property type="term" value="F:magnesium ion binding"/>
    <property type="evidence" value="ECO:0007669"/>
    <property type="project" value="UniProtKB-UniRule"/>
</dbReference>
<proteinExistence type="inferred from homology"/>
<keyword evidence="9 10" id="KW-0630">Potassium</keyword>
<keyword evidence="6 10" id="KW-0547">Nucleotide-binding</keyword>
<evidence type="ECO:0000256" key="6">
    <source>
        <dbReference type="ARBA" id="ARBA00022741"/>
    </source>
</evidence>
<evidence type="ECO:0000256" key="2">
    <source>
        <dbReference type="ARBA" id="ARBA00009685"/>
    </source>
</evidence>
<dbReference type="InterPro" id="IPR022631">
    <property type="entry name" value="ADOMET_SYNTHASE_CS"/>
</dbReference>
<dbReference type="RefSeq" id="WP_121940842.1">
    <property type="nucleotide sequence ID" value="NZ_CP137846.1"/>
</dbReference>
<dbReference type="GO" id="GO:0004478">
    <property type="term" value="F:methionine adenosyltransferase activity"/>
    <property type="evidence" value="ECO:0007669"/>
    <property type="project" value="UniProtKB-UniRule"/>
</dbReference>
<feature type="binding site" description="in other chain" evidence="10">
    <location>
        <begin position="238"/>
        <end position="239"/>
    </location>
    <ligand>
        <name>ATP</name>
        <dbReference type="ChEBI" id="CHEBI:30616"/>
        <note>ligand shared between two neighboring subunits</note>
    </ligand>
</feature>
<dbReference type="InterPro" id="IPR002133">
    <property type="entry name" value="S-AdoMet_synthetase"/>
</dbReference>
<keyword evidence="10" id="KW-0963">Cytoplasm</keyword>
<dbReference type="InterPro" id="IPR022630">
    <property type="entry name" value="S-AdoMet_synt_C"/>
</dbReference>
<keyword evidence="3 10" id="KW-0554">One-carbon metabolism</keyword>
<dbReference type="PANTHER" id="PTHR11964">
    <property type="entry name" value="S-ADENOSYLMETHIONINE SYNTHETASE"/>
    <property type="match status" value="1"/>
</dbReference>
<dbReference type="Pfam" id="PF00438">
    <property type="entry name" value="S-AdoMet_synt_N"/>
    <property type="match status" value="1"/>
</dbReference>
<dbReference type="Pfam" id="PF02772">
    <property type="entry name" value="S-AdoMet_synt_M"/>
    <property type="match status" value="1"/>
</dbReference>
<feature type="binding site" description="in other chain" evidence="10">
    <location>
        <position position="14"/>
    </location>
    <ligand>
        <name>ATP</name>
        <dbReference type="ChEBI" id="CHEBI:30616"/>
        <note>ligand shared between two neighboring subunits</note>
    </ligand>
</feature>
<gene>
    <name evidence="10" type="primary">metK</name>
    <name evidence="16" type="ORF">JN00_0369</name>
</gene>
<evidence type="ECO:0000256" key="9">
    <source>
        <dbReference type="ARBA" id="ARBA00022958"/>
    </source>
</evidence>
<evidence type="ECO:0000256" key="11">
    <source>
        <dbReference type="RuleBase" id="RU000542"/>
    </source>
</evidence>
<dbReference type="CDD" id="cd18079">
    <property type="entry name" value="S-AdoMet_synt"/>
    <property type="match status" value="1"/>
</dbReference>
<dbReference type="GO" id="GO:0005737">
    <property type="term" value="C:cytoplasm"/>
    <property type="evidence" value="ECO:0007669"/>
    <property type="project" value="UniProtKB-SubCell"/>
</dbReference>
<comment type="caution">
    <text evidence="16">The sequence shown here is derived from an EMBL/GenBank/DDBJ whole genome shotgun (WGS) entry which is preliminary data.</text>
</comment>